<dbReference type="EMBL" id="LN847245">
    <property type="protein sequence ID" value="CRI51411.1"/>
    <property type="molecule type" value="Genomic_DNA"/>
</dbReference>
<reference evidence="1" key="1">
    <citation type="submission" date="2015-05" db="EMBL/GenBank/DDBJ databases">
        <authorList>
            <person name="Rattei Thomas"/>
        </authorList>
    </citation>
    <scope>NUCLEOTIDE SEQUENCE</scope>
    <source>
        <strain evidence="1">UZG1</strain>
    </source>
</reference>
<proteinExistence type="predicted"/>
<name>A0A0F7XPQ8_CHLPN</name>
<dbReference type="AlphaFoldDB" id="A0A0F7XPQ8"/>
<organism evidence="1">
    <name type="scientific">Chlamydia pneumoniae</name>
    <name type="common">Chlamydophila pneumoniae</name>
    <dbReference type="NCBI Taxonomy" id="83558"/>
    <lineage>
        <taxon>Bacteria</taxon>
        <taxon>Pseudomonadati</taxon>
        <taxon>Chlamydiota</taxon>
        <taxon>Chlamydiia</taxon>
        <taxon>Chlamydiales</taxon>
        <taxon>Chlamydiaceae</taxon>
        <taxon>Chlamydia/Chlamydophila group</taxon>
        <taxon>Chlamydia</taxon>
    </lineage>
</organism>
<accession>A0A0F7XPQ8</accession>
<gene>
    <name evidence="1" type="ORF">BN1224_UZG1_A_02660</name>
</gene>
<evidence type="ECO:0000313" key="1">
    <source>
        <dbReference type="EMBL" id="CRI51411.1"/>
    </source>
</evidence>
<sequence>MKNNINNNECYFKLDSTVDGDLLAANLKTFDTQAQGISSTETFSVQGNATFKDQVSATGLTSGTTYNLNAQNFTSSQISIDFKNNRLSNCALPKEDCDPVPANYVRSPEYFFCSKPLIGDFDFNSGESYLPLTGSEYTLYQSRNVNSIFRFIGWKQSTRELTVGGNTAIQFLAAGTYIVSFTVGKRWGWNNRWGGAIYINNGLGQVQCESTIYSGGGYATIGTLGTSIYRASVDVAPNPNDPNASDRYRAGIFYLSNGGSSAGIGNYSFSLLYYPDDRG</sequence>
<protein>
    <submittedName>
        <fullName evidence="1">Uncharacterized protein</fullName>
    </submittedName>
</protein>